<protein>
    <submittedName>
        <fullName evidence="1">Uncharacterized protein</fullName>
    </submittedName>
</protein>
<evidence type="ECO:0000313" key="2">
    <source>
        <dbReference type="Proteomes" id="UP001152320"/>
    </source>
</evidence>
<evidence type="ECO:0000313" key="1">
    <source>
        <dbReference type="EMBL" id="KAJ8031864.1"/>
    </source>
</evidence>
<dbReference type="Proteomes" id="UP001152320">
    <property type="component" value="Chromosome 12"/>
</dbReference>
<organism evidence="1 2">
    <name type="scientific">Holothuria leucospilota</name>
    <name type="common">Black long sea cucumber</name>
    <name type="synonym">Mertensiothuria leucospilota</name>
    <dbReference type="NCBI Taxonomy" id="206669"/>
    <lineage>
        <taxon>Eukaryota</taxon>
        <taxon>Metazoa</taxon>
        <taxon>Echinodermata</taxon>
        <taxon>Eleutherozoa</taxon>
        <taxon>Echinozoa</taxon>
        <taxon>Holothuroidea</taxon>
        <taxon>Aspidochirotacea</taxon>
        <taxon>Aspidochirotida</taxon>
        <taxon>Holothuriidae</taxon>
        <taxon>Holothuria</taxon>
    </lineage>
</organism>
<name>A0A9Q1BSQ3_HOLLE</name>
<sequence length="77" mass="8809">MKFLTEDHAFSIKSPVCSRFLQKQSKTDHLKTDHLTTDQFLNLIKKKEKMSSKLLVIALLLQTAAMMVNGTEVAPRY</sequence>
<proteinExistence type="predicted"/>
<keyword evidence="2" id="KW-1185">Reference proteome</keyword>
<gene>
    <name evidence="1" type="ORF">HOLleu_25207</name>
</gene>
<dbReference type="EMBL" id="JAIZAY010000012">
    <property type="protein sequence ID" value="KAJ8031864.1"/>
    <property type="molecule type" value="Genomic_DNA"/>
</dbReference>
<dbReference type="AlphaFoldDB" id="A0A9Q1BSQ3"/>
<accession>A0A9Q1BSQ3</accession>
<comment type="caution">
    <text evidence="1">The sequence shown here is derived from an EMBL/GenBank/DDBJ whole genome shotgun (WGS) entry which is preliminary data.</text>
</comment>
<reference evidence="1" key="1">
    <citation type="submission" date="2021-10" db="EMBL/GenBank/DDBJ databases">
        <title>Tropical sea cucumber genome reveals ecological adaptation and Cuvierian tubules defense mechanism.</title>
        <authorList>
            <person name="Chen T."/>
        </authorList>
    </citation>
    <scope>NUCLEOTIDE SEQUENCE</scope>
    <source>
        <strain evidence="1">Nanhai2018</strain>
        <tissue evidence="1">Muscle</tissue>
    </source>
</reference>